<reference evidence="10 11" key="1">
    <citation type="submission" date="2021-06" db="EMBL/GenBank/DDBJ databases">
        <authorList>
            <person name="Sun Q."/>
            <person name="Li D."/>
        </authorList>
    </citation>
    <scope>NUCLEOTIDE SEQUENCE [LARGE SCALE GENOMIC DNA]</scope>
    <source>
        <strain evidence="10 11">MSJ-11</strain>
    </source>
</reference>
<keyword evidence="1 7" id="KW-0597">Phosphoprotein</keyword>
<evidence type="ECO:0000256" key="4">
    <source>
        <dbReference type="ARBA" id="ARBA00022777"/>
    </source>
</evidence>
<dbReference type="PANTHER" id="PTHR43065:SF10">
    <property type="entry name" value="PEROXIDE STRESS-ACTIVATED HISTIDINE KINASE MAK3"/>
    <property type="match status" value="1"/>
</dbReference>
<feature type="domain" description="Histidine kinase" evidence="8">
    <location>
        <begin position="394"/>
        <end position="608"/>
    </location>
</feature>
<protein>
    <submittedName>
        <fullName evidence="10">Hybrid sensor histidine kinase/response regulator</fullName>
    </submittedName>
</protein>
<keyword evidence="3" id="KW-0547">Nucleotide-binding</keyword>
<dbReference type="RefSeq" id="WP_216441134.1">
    <property type="nucleotide sequence ID" value="NZ_JAHLQF010000007.1"/>
</dbReference>
<evidence type="ECO:0000256" key="3">
    <source>
        <dbReference type="ARBA" id="ARBA00022741"/>
    </source>
</evidence>
<evidence type="ECO:0000259" key="8">
    <source>
        <dbReference type="PROSITE" id="PS50109"/>
    </source>
</evidence>
<dbReference type="SMART" id="SM00387">
    <property type="entry name" value="HATPase_c"/>
    <property type="match status" value="1"/>
</dbReference>
<comment type="caution">
    <text evidence="10">The sequence shown here is derived from an EMBL/GenBank/DDBJ whole genome shotgun (WGS) entry which is preliminary data.</text>
</comment>
<evidence type="ECO:0000256" key="2">
    <source>
        <dbReference type="ARBA" id="ARBA00022679"/>
    </source>
</evidence>
<dbReference type="InterPro" id="IPR001789">
    <property type="entry name" value="Sig_transdc_resp-reg_receiver"/>
</dbReference>
<name>A0ABS6END0_9CLOT</name>
<dbReference type="PROSITE" id="PS50110">
    <property type="entry name" value="RESPONSE_REGULATORY"/>
    <property type="match status" value="1"/>
</dbReference>
<dbReference type="PROSITE" id="PS50109">
    <property type="entry name" value="HIS_KIN"/>
    <property type="match status" value="1"/>
</dbReference>
<evidence type="ECO:0000313" key="10">
    <source>
        <dbReference type="EMBL" id="MBU5486530.1"/>
    </source>
</evidence>
<dbReference type="GO" id="GO:0016301">
    <property type="term" value="F:kinase activity"/>
    <property type="evidence" value="ECO:0007669"/>
    <property type="project" value="UniProtKB-KW"/>
</dbReference>
<sequence>MNSEDKRVIVNKKLKNSIYISTDSFNIINFPNSIKDNICKSLLKKEKVIIFTDELLYKDLEKIFLSSYDLIISSINNEKLDIKLYDSLNFNVNSIDLLEILKYTAKTKDKVTILWDFRNYARRIGDLDELIKCVSNIISYSNAKVKNIVFISNYKYNVNSLKELCLILDTMIIFDKNKELYFQCDEEIDSILCLLNSNAELKYQNNNLVMFNDIFSNVPKTLDKDTFKNIIINNLKDVCDIDFCIIYTSDKMRENIVGLDSSFGITKRHQYHMINNRKFISFQKNTNEKIINKGSNSFIDISESDNIDMEQAIKEIAISSCLGVYVDSYENIKGVIWVGRYERDKKILKEDINYIAPLCKTVFHLIYEQNKYCELQNKFIESEKLRAMGEMAAGIAHDINNVLTPIVGSIQLLRDSNINDKSIMKHLKIIEICAYDGMNIANKVNRFTRKNIKNKLELFFIDDILTDAIDLTKNKWLTESNLNGIYIEVIFNLKSKAKVKGNATELREVFVNIIRNAIDSIDGGGKIEIITQEINDKVCIKIKDNGMGMNEEVVKRVFEPFFTTKGNKGSGLGLSLSYKIIQEHGGEIKIDSKEKIGTCFNIKLPICNDTDLVEEKMYEEKIEFKGNILIIDDQSQIRSVISDMIKSIVDCRIKSCGNENIEEELKRRKYDIIICDFSMLGMNGVQISNIAKKINKDVFFCLMTGWLGNFDMDMTENVDLVLTKPIDKEKLKQIFMKYKNKITT</sequence>
<dbReference type="InterPro" id="IPR003661">
    <property type="entry name" value="HisK_dim/P_dom"/>
</dbReference>
<evidence type="ECO:0000256" key="6">
    <source>
        <dbReference type="ARBA" id="ARBA00023012"/>
    </source>
</evidence>
<keyword evidence="6" id="KW-0902">Two-component regulatory system</keyword>
<keyword evidence="11" id="KW-1185">Reference proteome</keyword>
<accession>A0ABS6END0</accession>
<evidence type="ECO:0000256" key="1">
    <source>
        <dbReference type="ARBA" id="ARBA00022553"/>
    </source>
</evidence>
<feature type="modified residue" description="4-aspartylphosphate" evidence="7">
    <location>
        <position position="676"/>
    </location>
</feature>
<evidence type="ECO:0000259" key="9">
    <source>
        <dbReference type="PROSITE" id="PS50110"/>
    </source>
</evidence>
<feature type="domain" description="Response regulatory" evidence="9">
    <location>
        <begin position="627"/>
        <end position="739"/>
    </location>
</feature>
<keyword evidence="2" id="KW-0808">Transferase</keyword>
<dbReference type="InterPro" id="IPR003594">
    <property type="entry name" value="HATPase_dom"/>
</dbReference>
<dbReference type="Pfam" id="PF02518">
    <property type="entry name" value="HATPase_c"/>
    <property type="match status" value="1"/>
</dbReference>
<dbReference type="Pfam" id="PF00072">
    <property type="entry name" value="Response_reg"/>
    <property type="match status" value="1"/>
</dbReference>
<evidence type="ECO:0000313" key="11">
    <source>
        <dbReference type="Proteomes" id="UP000726170"/>
    </source>
</evidence>
<organism evidence="10 11">
    <name type="scientific">Clostridium mobile</name>
    <dbReference type="NCBI Taxonomy" id="2841512"/>
    <lineage>
        <taxon>Bacteria</taxon>
        <taxon>Bacillati</taxon>
        <taxon>Bacillota</taxon>
        <taxon>Clostridia</taxon>
        <taxon>Eubacteriales</taxon>
        <taxon>Clostridiaceae</taxon>
        <taxon>Clostridium</taxon>
    </lineage>
</organism>
<dbReference type="Proteomes" id="UP000726170">
    <property type="component" value="Unassembled WGS sequence"/>
</dbReference>
<dbReference type="PANTHER" id="PTHR43065">
    <property type="entry name" value="SENSOR HISTIDINE KINASE"/>
    <property type="match status" value="1"/>
</dbReference>
<dbReference type="SMART" id="SM00388">
    <property type="entry name" value="HisKA"/>
    <property type="match status" value="1"/>
</dbReference>
<gene>
    <name evidence="10" type="ORF">KQI86_19745</name>
</gene>
<dbReference type="InterPro" id="IPR005467">
    <property type="entry name" value="His_kinase_dom"/>
</dbReference>
<evidence type="ECO:0000256" key="7">
    <source>
        <dbReference type="PROSITE-ProRule" id="PRU00169"/>
    </source>
</evidence>
<proteinExistence type="predicted"/>
<dbReference type="CDD" id="cd00082">
    <property type="entry name" value="HisKA"/>
    <property type="match status" value="1"/>
</dbReference>
<dbReference type="EMBL" id="JAHLQF010000007">
    <property type="protein sequence ID" value="MBU5486530.1"/>
    <property type="molecule type" value="Genomic_DNA"/>
</dbReference>
<keyword evidence="5" id="KW-0067">ATP-binding</keyword>
<evidence type="ECO:0000256" key="5">
    <source>
        <dbReference type="ARBA" id="ARBA00022840"/>
    </source>
</evidence>
<dbReference type="CDD" id="cd00156">
    <property type="entry name" value="REC"/>
    <property type="match status" value="1"/>
</dbReference>
<keyword evidence="4 10" id="KW-0418">Kinase</keyword>